<evidence type="ECO:0000259" key="3">
    <source>
        <dbReference type="PROSITE" id="PS51277"/>
    </source>
</evidence>
<dbReference type="EMBL" id="AY389638">
    <property type="protein sequence ID" value="AAT08718.1"/>
    <property type="molecule type" value="mRNA"/>
</dbReference>
<evidence type="ECO:0000256" key="1">
    <source>
        <dbReference type="ARBA" id="ARBA00022729"/>
    </source>
</evidence>
<accession>Q677A6</accession>
<dbReference type="Pfam" id="PF03181">
    <property type="entry name" value="BURP"/>
    <property type="match status" value="1"/>
</dbReference>
<dbReference type="PROSITE" id="PS51277">
    <property type="entry name" value="BURP"/>
    <property type="match status" value="1"/>
</dbReference>
<protein>
    <submittedName>
        <fullName evidence="4">Polygalacturonase</fullName>
    </submittedName>
</protein>
<proteinExistence type="evidence at transcript level"/>
<feature type="domain" description="BURP" evidence="3">
    <location>
        <begin position="1"/>
        <end position="192"/>
    </location>
</feature>
<organism evidence="4">
    <name type="scientific">Hyacinthus orientalis</name>
    <name type="common">Common hyacinth</name>
    <dbReference type="NCBI Taxonomy" id="82025"/>
    <lineage>
        <taxon>Eukaryota</taxon>
        <taxon>Viridiplantae</taxon>
        <taxon>Streptophyta</taxon>
        <taxon>Embryophyta</taxon>
        <taxon>Tracheophyta</taxon>
        <taxon>Spermatophyta</taxon>
        <taxon>Magnoliopsida</taxon>
        <taxon>Liliopsida</taxon>
        <taxon>Asparagales</taxon>
        <taxon>Hyacinthaceae</taxon>
        <taxon>Hyacinthoideae</taxon>
        <taxon>Hyacintheae</taxon>
        <taxon>Hyacinthus</taxon>
    </lineage>
</organism>
<sequence length="194" mass="20998">ATSGIFFRQTSLAGIHQSEDAIRKLFRIPADAPMGKSVATAIELCKEAPVEGQTRRCVTSAEDMIDYVVSSLGAKSSLTAKSTSNSNGLGSDVLIGEVKAAGGGELGRVVSCHHTTFPYLMYRCHSVPKTVLYDVEILDPETKGRINLAAAICHFDTSVWSPRHATFQALVYERGMDACHWVFPMDMAWTAAAE</sequence>
<dbReference type="InterPro" id="IPR051897">
    <property type="entry name" value="PG-associated_BURP"/>
</dbReference>
<dbReference type="AlphaFoldDB" id="Q677A6"/>
<dbReference type="SMART" id="SM01045">
    <property type="entry name" value="BURP"/>
    <property type="match status" value="1"/>
</dbReference>
<keyword evidence="1" id="KW-0732">Signal</keyword>
<feature type="non-terminal residue" evidence="4">
    <location>
        <position position="1"/>
    </location>
</feature>
<evidence type="ECO:0000313" key="4">
    <source>
        <dbReference type="EMBL" id="AAT08718.1"/>
    </source>
</evidence>
<reference evidence="4" key="1">
    <citation type="submission" date="2003-08" db="EMBL/GenBank/DDBJ databases">
        <title>Hyacinthus orientalis polygalacturonase mRNA, expressed during the regeneration of floral buds in vitro.</title>
        <authorList>
            <person name="Fan J.H."/>
            <person name="Ma Y."/>
            <person name="Zhang X.S."/>
        </authorList>
    </citation>
    <scope>NUCLEOTIDE SEQUENCE</scope>
    <source>
        <tissue evidence="4">Floral meristem 5-10 days when regenerated in vitro</tissue>
    </source>
</reference>
<name>Q677A6_HYAOR</name>
<dbReference type="PANTHER" id="PTHR31458:SF2">
    <property type="entry name" value="POLYGALACTURONASE 1 BETA-LIKE PROTEIN 2"/>
    <property type="match status" value="1"/>
</dbReference>
<dbReference type="InterPro" id="IPR004873">
    <property type="entry name" value="BURP_dom"/>
</dbReference>
<evidence type="ECO:0000256" key="2">
    <source>
        <dbReference type="ARBA" id="ARBA00023180"/>
    </source>
</evidence>
<dbReference type="PANTHER" id="PTHR31458">
    <property type="entry name" value="POLYGALACTURONASE 1 BETA-LIKE PROTEIN 2"/>
    <property type="match status" value="1"/>
</dbReference>
<keyword evidence="2" id="KW-0325">Glycoprotein</keyword>